<sequence>MPGIAAEKTRLKPNLFFYYLARHRSLNDVCKWFYYVANDNEGRGTVFFECCDP</sequence>
<protein>
    <submittedName>
        <fullName evidence="1">Uncharacterized protein</fullName>
    </submittedName>
</protein>
<dbReference type="RefSeq" id="XP_007719081.1">
    <property type="nucleotide sequence ID" value="XM_007720891.1"/>
</dbReference>
<dbReference type="EMBL" id="KI965321">
    <property type="protein sequence ID" value="EUC26614.1"/>
    <property type="molecule type" value="Genomic_DNA"/>
</dbReference>
<evidence type="ECO:0000313" key="1">
    <source>
        <dbReference type="EMBL" id="EUC26614.1"/>
    </source>
</evidence>
<dbReference type="GeneID" id="19143358"/>
<evidence type="ECO:0000313" key="2">
    <source>
        <dbReference type="Proteomes" id="UP000053841"/>
    </source>
</evidence>
<dbReference type="AlphaFoldDB" id="W6XV09"/>
<reference evidence="1 2" key="1">
    <citation type="journal article" date="2013" name="PLoS Genet.">
        <title>Comparative genome structure, secondary metabolite, and effector coding capacity across Cochliobolus pathogens.</title>
        <authorList>
            <person name="Condon B.J."/>
            <person name="Leng Y."/>
            <person name="Wu D."/>
            <person name="Bushley K.E."/>
            <person name="Ohm R.A."/>
            <person name="Otillar R."/>
            <person name="Martin J."/>
            <person name="Schackwitz W."/>
            <person name="Grimwood J."/>
            <person name="MohdZainudin N."/>
            <person name="Xue C."/>
            <person name="Wang R."/>
            <person name="Manning V.A."/>
            <person name="Dhillon B."/>
            <person name="Tu Z.J."/>
            <person name="Steffenson B.J."/>
            <person name="Salamov A."/>
            <person name="Sun H."/>
            <person name="Lowry S."/>
            <person name="LaButti K."/>
            <person name="Han J."/>
            <person name="Copeland A."/>
            <person name="Lindquist E."/>
            <person name="Barry K."/>
            <person name="Schmutz J."/>
            <person name="Baker S.E."/>
            <person name="Ciuffetti L.M."/>
            <person name="Grigoriev I.V."/>
            <person name="Zhong S."/>
            <person name="Turgeon B.G."/>
        </authorList>
    </citation>
    <scope>NUCLEOTIDE SEQUENCE [LARGE SCALE GENOMIC DNA]</scope>
    <source>
        <strain evidence="1 2">26-R-13</strain>
    </source>
</reference>
<dbReference type="Proteomes" id="UP000053841">
    <property type="component" value="Unassembled WGS sequence"/>
</dbReference>
<accession>W6XV09</accession>
<organism evidence="1 2">
    <name type="scientific">Cochliobolus carbonum (strain 26-R-13)</name>
    <name type="common">Maize leaf spot fungus</name>
    <name type="synonym">Bipolaris zeicola</name>
    <dbReference type="NCBI Taxonomy" id="930089"/>
    <lineage>
        <taxon>Eukaryota</taxon>
        <taxon>Fungi</taxon>
        <taxon>Dikarya</taxon>
        <taxon>Ascomycota</taxon>
        <taxon>Pezizomycotina</taxon>
        <taxon>Dothideomycetes</taxon>
        <taxon>Pleosporomycetidae</taxon>
        <taxon>Pleosporales</taxon>
        <taxon>Pleosporineae</taxon>
        <taxon>Pleosporaceae</taxon>
        <taxon>Bipolaris</taxon>
    </lineage>
</organism>
<dbReference type="KEGG" id="bze:COCCADRAFT_10620"/>
<proteinExistence type="predicted"/>
<keyword evidence="2" id="KW-1185">Reference proteome</keyword>
<name>W6XV09_COCC2</name>
<gene>
    <name evidence="1" type="ORF">COCCADRAFT_10620</name>
</gene>
<dbReference type="HOGENOM" id="CLU_3068325_0_0_1"/>